<proteinExistence type="inferred from homology"/>
<dbReference type="RefSeq" id="WP_084983842.1">
    <property type="nucleotide sequence ID" value="NZ_CBCSCF010000001.1"/>
</dbReference>
<dbReference type="Pfam" id="PF13561">
    <property type="entry name" value="adh_short_C2"/>
    <property type="match status" value="1"/>
</dbReference>
<gene>
    <name evidence="2" type="ORF">BS639_17830</name>
</gene>
<dbReference type="InterPro" id="IPR036291">
    <property type="entry name" value="NAD(P)-bd_dom_sf"/>
</dbReference>
<dbReference type="SUPFAM" id="SSF51735">
    <property type="entry name" value="NAD(P)-binding Rossmann-fold domains"/>
    <property type="match status" value="1"/>
</dbReference>
<dbReference type="Proteomes" id="UP000192722">
    <property type="component" value="Unassembled WGS sequence"/>
</dbReference>
<dbReference type="InterPro" id="IPR002347">
    <property type="entry name" value="SDR_fam"/>
</dbReference>
<evidence type="ECO:0000313" key="2">
    <source>
        <dbReference type="EMBL" id="ORJ19853.1"/>
    </source>
</evidence>
<accession>A0ABX3TXD2</accession>
<dbReference type="EMBL" id="MRWD01000047">
    <property type="protein sequence ID" value="ORJ19853.1"/>
    <property type="molecule type" value="Genomic_DNA"/>
</dbReference>
<dbReference type="PRINTS" id="PR00080">
    <property type="entry name" value="SDRFAMILY"/>
</dbReference>
<dbReference type="CDD" id="cd05233">
    <property type="entry name" value="SDR_c"/>
    <property type="match status" value="1"/>
</dbReference>
<name>A0ABX3TXD2_9GAMM</name>
<evidence type="ECO:0000313" key="3">
    <source>
        <dbReference type="Proteomes" id="UP000192722"/>
    </source>
</evidence>
<protein>
    <submittedName>
        <fullName evidence="2">3-oxoacyl-ACP reductase</fullName>
    </submittedName>
</protein>
<keyword evidence="3" id="KW-1185">Reference proteome</keyword>
<dbReference type="Gene3D" id="3.40.50.720">
    <property type="entry name" value="NAD(P)-binding Rossmann-like Domain"/>
    <property type="match status" value="1"/>
</dbReference>
<dbReference type="InterPro" id="IPR020904">
    <property type="entry name" value="Sc_DH/Rdtase_CS"/>
</dbReference>
<sequence>MNEKKMMGKVVVVTGGSSGIGLAASSLFIKEGATVVIAARSSEGLRKAKEKLGENAKTFPVDVAEPEEICALMEHVGTTFGHIDVLFANAGISECPDILQTNETFFDDLMNTNVKGVFYAFTYALPWMSVGASAVFTSSVIQQRGKPGDALYAASKAAVRSFARTFAVDSHVIQKKVRVNVVSPGAIKTPLTVQATDNPEISVWVSDQVPLGRWGEADEVARAVLFLASTDASYLTGSEIAVDGGLGQV</sequence>
<comment type="similarity">
    <text evidence="1">Belongs to the short-chain dehydrogenases/reductases (SDR) family.</text>
</comment>
<dbReference type="PROSITE" id="PS00061">
    <property type="entry name" value="ADH_SHORT"/>
    <property type="match status" value="1"/>
</dbReference>
<comment type="caution">
    <text evidence="2">The sequence shown here is derived from an EMBL/GenBank/DDBJ whole genome shotgun (WGS) entry which is preliminary data.</text>
</comment>
<reference evidence="2 3" key="1">
    <citation type="journal article" date="2017" name="Int. J. Syst. Evol. Microbiol.">
        <title>Rouxiella badensis sp. nov. and Rouxiella silvae sp. nov. isolated from peat bog soil in Germany and emendation of the genus description.</title>
        <authorList>
            <person name="Le Fleche-Mateos A."/>
            <person name="Kugler J.H."/>
            <person name="Hansen S.H."/>
            <person name="Syldatk C."/>
            <person name="Hausmann R."/>
            <person name="Lomprez F."/>
            <person name="Vandenbogaert M."/>
            <person name="Manuguerra J.C."/>
            <person name="Grimont P.A."/>
        </authorList>
    </citation>
    <scope>NUCLEOTIDE SEQUENCE [LARGE SCALE GENOMIC DNA]</scope>
    <source>
        <strain evidence="2 3">213</strain>
    </source>
</reference>
<organism evidence="2 3">
    <name type="scientific">Rouxiella silvae</name>
    <dbReference type="NCBI Taxonomy" id="1646373"/>
    <lineage>
        <taxon>Bacteria</taxon>
        <taxon>Pseudomonadati</taxon>
        <taxon>Pseudomonadota</taxon>
        <taxon>Gammaproteobacteria</taxon>
        <taxon>Enterobacterales</taxon>
        <taxon>Yersiniaceae</taxon>
        <taxon>Rouxiella</taxon>
    </lineage>
</organism>
<evidence type="ECO:0000256" key="1">
    <source>
        <dbReference type="ARBA" id="ARBA00006484"/>
    </source>
</evidence>
<dbReference type="PANTHER" id="PTHR42760">
    <property type="entry name" value="SHORT-CHAIN DEHYDROGENASES/REDUCTASES FAMILY MEMBER"/>
    <property type="match status" value="1"/>
</dbReference>
<dbReference type="PRINTS" id="PR00081">
    <property type="entry name" value="GDHRDH"/>
</dbReference>